<sequence>MNKPQIEEGRIRFSGLSSESFDLAEVGDTMVLTIRGRVKKVIEEEQASEGTRHVMNLSIEKVLTGVNSKINEGDNEPTLFDQPENKDETPEPEDAPSLDEPNTTDADDENASDEPSTPELEGAPEIKDAVSDPTPITRPRRGKKSAEPTEPVFEGGPEFSA</sequence>
<dbReference type="KEGG" id="vg:55618686"/>
<dbReference type="EMBL" id="MK967380">
    <property type="protein sequence ID" value="QDM56069.1"/>
    <property type="molecule type" value="Genomic_DNA"/>
</dbReference>
<evidence type="ECO:0000256" key="1">
    <source>
        <dbReference type="SAM" id="MobiDB-lite"/>
    </source>
</evidence>
<accession>A0A515MHE9</accession>
<keyword evidence="3" id="KW-1185">Reference proteome</keyword>
<name>A0A515MHE9_9CAUD</name>
<evidence type="ECO:0000313" key="3">
    <source>
        <dbReference type="Proteomes" id="UP000320841"/>
    </source>
</evidence>
<proteinExistence type="predicted"/>
<dbReference type="RefSeq" id="YP_009848268.1">
    <property type="nucleotide sequence ID" value="NC_048782.1"/>
</dbReference>
<gene>
    <name evidence="2" type="primary">54</name>
    <name evidence="2" type="ORF">SEA_SLEEPYHEAD_54</name>
</gene>
<feature type="region of interest" description="Disordered" evidence="1">
    <location>
        <begin position="68"/>
        <end position="161"/>
    </location>
</feature>
<organism evidence="2 3">
    <name type="scientific">Rhodococcus phage Sleepyhead</name>
    <dbReference type="NCBI Taxonomy" id="2591131"/>
    <lineage>
        <taxon>Viruses</taxon>
        <taxon>Duplodnaviria</taxon>
        <taxon>Heunggongvirae</taxon>
        <taxon>Uroviricota</taxon>
        <taxon>Caudoviricetes</taxon>
        <taxon>Sleepyheadvirus</taxon>
        <taxon>Sleepyheadvirus sleepyhead</taxon>
    </lineage>
</organism>
<evidence type="ECO:0000313" key="2">
    <source>
        <dbReference type="EMBL" id="QDM56069.1"/>
    </source>
</evidence>
<dbReference type="GeneID" id="55618686"/>
<dbReference type="Proteomes" id="UP000320841">
    <property type="component" value="Segment"/>
</dbReference>
<reference evidence="2 3" key="1">
    <citation type="submission" date="2019-05" db="EMBL/GenBank/DDBJ databases">
        <authorList>
            <person name="Andrick R."/>
            <person name="Dugal D."/>
            <person name="Kinney M."/>
            <person name="Taplin D."/>
            <person name="Molloy S.D."/>
            <person name="Garlena R.A."/>
            <person name="Russell D.A."/>
            <person name="Pope W.H."/>
            <person name="Jacobs-Sera D."/>
            <person name="Hatfull G.F."/>
        </authorList>
    </citation>
    <scope>NUCLEOTIDE SEQUENCE [LARGE SCALE GENOMIC DNA]</scope>
</reference>
<protein>
    <submittedName>
        <fullName evidence="2">Uncharacterized protein</fullName>
    </submittedName>
</protein>